<feature type="region of interest" description="Disordered" evidence="1">
    <location>
        <begin position="60"/>
        <end position="90"/>
    </location>
</feature>
<dbReference type="AlphaFoldDB" id="A0A8H5YNF7"/>
<accession>A0A8H5YNF7</accession>
<reference evidence="2 3" key="1">
    <citation type="submission" date="2020-05" db="EMBL/GenBank/DDBJ databases">
        <title>Identification and distribution of gene clusters putatively required for synthesis of sphingolipid metabolism inhibitors in phylogenetically diverse species of the filamentous fungus Fusarium.</title>
        <authorList>
            <person name="Kim H.-S."/>
            <person name="Busman M."/>
            <person name="Brown D.W."/>
            <person name="Divon H."/>
            <person name="Uhlig S."/>
            <person name="Proctor R.H."/>
        </authorList>
    </citation>
    <scope>NUCLEOTIDE SEQUENCE [LARGE SCALE GENOMIC DNA]</scope>
    <source>
        <strain evidence="2 3">NRRL 66235</strain>
    </source>
</reference>
<comment type="caution">
    <text evidence="2">The sequence shown here is derived from an EMBL/GenBank/DDBJ whole genome shotgun (WGS) entry which is preliminary data.</text>
</comment>
<evidence type="ECO:0000313" key="3">
    <source>
        <dbReference type="Proteomes" id="UP000544331"/>
    </source>
</evidence>
<dbReference type="Proteomes" id="UP000544331">
    <property type="component" value="Unassembled WGS sequence"/>
</dbReference>
<gene>
    <name evidence="2" type="ORF">FMUND_7427</name>
</gene>
<proteinExistence type="predicted"/>
<dbReference type="EMBL" id="JAAOAN010000246">
    <property type="protein sequence ID" value="KAF5714430.1"/>
    <property type="molecule type" value="Genomic_DNA"/>
</dbReference>
<evidence type="ECO:0000313" key="2">
    <source>
        <dbReference type="EMBL" id="KAF5714430.1"/>
    </source>
</evidence>
<protein>
    <submittedName>
        <fullName evidence="2">Uncharacterized protein</fullName>
    </submittedName>
</protein>
<dbReference type="OrthoDB" id="5324651at2759"/>
<keyword evidence="3" id="KW-1185">Reference proteome</keyword>
<organism evidence="2 3">
    <name type="scientific">Fusarium mundagurra</name>
    <dbReference type="NCBI Taxonomy" id="1567541"/>
    <lineage>
        <taxon>Eukaryota</taxon>
        <taxon>Fungi</taxon>
        <taxon>Dikarya</taxon>
        <taxon>Ascomycota</taxon>
        <taxon>Pezizomycotina</taxon>
        <taxon>Sordariomycetes</taxon>
        <taxon>Hypocreomycetidae</taxon>
        <taxon>Hypocreales</taxon>
        <taxon>Nectriaceae</taxon>
        <taxon>Fusarium</taxon>
        <taxon>Fusarium fujikuroi species complex</taxon>
    </lineage>
</organism>
<feature type="region of interest" description="Disordered" evidence="1">
    <location>
        <begin position="124"/>
        <end position="153"/>
    </location>
</feature>
<evidence type="ECO:0000256" key="1">
    <source>
        <dbReference type="SAM" id="MobiDB-lite"/>
    </source>
</evidence>
<name>A0A8H5YNF7_9HYPO</name>
<sequence length="337" mass="37786">MINSSIESIITKRQEKECIKQVVDQLDRQVLVKVIKRLLKQGLFSDPLKAKLKFPHLFPDAMSPEEVQDPRSQENPGHHGTPSKQAPERTKINWDEWSSVAICSQEDCEDEAAEQDITSVAGMTKSQTAEDEASHARPGVEAPAVSTEATQAEEGLSLDAPDSIQFGHNTPGDHEELYLPFASQHKLMCYMQQYVEGRQLSAIDEEAAVNLFRSLADVQPVAICRVRTDSAGVKKFLVDAVRLTRILGVGDSYMVMDQFRADVERTLGSMRDDGDHFRSQLRIKLLQFQRQREVIDVQEKLALSQMERGVGECQAKAGIEVLERIKKAEEVLVIKTN</sequence>